<organismHost>
    <name type="scientific">Rattus</name>
    <name type="common">rats</name>
    <dbReference type="NCBI Taxonomy" id="10114"/>
</organismHost>
<reference evidence="2 3" key="4">
    <citation type="journal article" date="1998" name="J. Virol.">
        <title>The R33 G protein-coupled receptor gene of rat cytomegalovirus plays an essential role in the pathogenesis of viral infection.</title>
        <authorList>
            <person name="Beisser P.S."/>
            <person name="Vink C."/>
            <person name="Van Dam J.G."/>
            <person name="Grauls G."/>
            <person name="Vanherle S.J."/>
            <person name="Bruggeman C.A."/>
        </authorList>
    </citation>
    <scope>NUCLEOTIDE SEQUENCE [LARGE SCALE GENOMIC DNA]</scope>
    <source>
        <strain evidence="2 3">Maastricht</strain>
    </source>
</reference>
<reference evidence="2 3" key="7">
    <citation type="journal article" date="1999" name="J. Virol.">
        <title>Deletion of the R78 G protein-coupled receptor gene from rat cytomegalovirus results in an attenuated, syncytium-inducing mutant strain.</title>
        <authorList>
            <person name="Beisser P.S."/>
            <person name="Grauls G."/>
            <person name="Bruggeman C.A."/>
            <person name="Vink C."/>
        </authorList>
    </citation>
    <scope>NUCLEOTIDE SEQUENCE [LARGE SCALE GENOMIC DNA]</scope>
    <source>
        <strain evidence="2 3">Maastricht</strain>
    </source>
</reference>
<sequence>MRRGDRSIGTGDAYVADGGSPTGVRATPSGPSRIAAGTTSDDSLSSDDTFRRRVGRFIGRHVVRTRSSERDAAHEYPLAIGHPLAKDPPDSGSGGRFLRVRVR</sequence>
<dbReference type="RefSeq" id="NP_064212.1">
    <property type="nucleotide sequence ID" value="NC_002512.2"/>
</dbReference>
<reference evidence="2 3" key="2">
    <citation type="journal article" date="1996" name="J. Virol.">
        <title>Structure of the rat cytomegalovirus genome termini.</title>
        <authorList>
            <person name="Vink C."/>
            <person name="Beuken E."/>
            <person name="Bruggeman C.A."/>
        </authorList>
    </citation>
    <scope>NUCLEOTIDE SEQUENCE [LARGE SCALE GENOMIC DNA]</scope>
    <source>
        <strain evidence="2 3">Maastricht</strain>
    </source>
</reference>
<evidence type="ECO:0000256" key="1">
    <source>
        <dbReference type="SAM" id="MobiDB-lite"/>
    </source>
</evidence>
<dbReference type="Proteomes" id="UP000008288">
    <property type="component" value="Segment"/>
</dbReference>
<proteinExistence type="predicted"/>
<evidence type="ECO:0000313" key="2">
    <source>
        <dbReference type="EMBL" id="AAF99201.1"/>
    </source>
</evidence>
<feature type="compositionally biased region" description="Low complexity" evidence="1">
    <location>
        <begin position="38"/>
        <end position="47"/>
    </location>
</feature>
<gene>
    <name evidence="2" type="primary">r111.2</name>
</gene>
<feature type="region of interest" description="Disordered" evidence="1">
    <location>
        <begin position="65"/>
        <end position="103"/>
    </location>
</feature>
<name>Q9DW89_RCMVM</name>
<accession>Q9DW89</accession>
<reference evidence="2 3" key="1">
    <citation type="journal article" date="1996" name="J. Gen. Virol.">
        <title>Cloning and sequence analysis of the genes encoding DNA polymerase, glycoprotein B, ICP18.5 and major DNA-binding protein of rat cytomegalovirus.</title>
        <authorList>
            <person name="Beuken E."/>
            <person name="Slobbe R."/>
            <person name="Bruggeman C.A."/>
            <person name="Vink C."/>
        </authorList>
    </citation>
    <scope>NUCLEOTIDE SEQUENCE [LARGE SCALE GENOMIC DNA]</scope>
    <source>
        <strain evidence="2 3">Maastricht</strain>
    </source>
</reference>
<reference evidence="2 3" key="3">
    <citation type="journal article" date="1997" name="J. Gen. Virol.">
        <title>Cloning and functional characterization of the origin of lytic-phase DNA replication of rat cytomegalovirus.</title>
        <authorList>
            <person name="Vink C."/>
            <person name="Beuken E."/>
            <person name="Bruggeman C.A."/>
        </authorList>
    </citation>
    <scope>NUCLEOTIDE SEQUENCE [LARGE SCALE GENOMIC DNA]</scope>
    <source>
        <strain evidence="2 3">Maastricht</strain>
    </source>
</reference>
<keyword evidence="3" id="KW-1185">Reference proteome</keyword>
<evidence type="ECO:0000313" key="3">
    <source>
        <dbReference type="Proteomes" id="UP000008288"/>
    </source>
</evidence>
<dbReference type="EMBL" id="AF232689">
    <property type="protein sequence ID" value="AAF99201.1"/>
    <property type="molecule type" value="Genomic_DNA"/>
</dbReference>
<reference evidence="2 3" key="8">
    <citation type="journal article" date="2000" name="J. Virol.">
        <title>The r144 major histocompatibility complex class I-like gene of rat cytomegalovirus is dispensable for both acute and long-term infection in the immunocompromised host.</title>
        <authorList>
            <person name="Beisser P.S."/>
            <person name="Kloover J.S."/>
            <person name="Grauls G.E."/>
            <person name="Blok M.J."/>
            <person name="Bruggeman C.A."/>
            <person name="Vink C."/>
        </authorList>
    </citation>
    <scope>NUCLEOTIDE SEQUENCE [LARGE SCALE GENOMIC DNA]</scope>
    <source>
        <strain evidence="2 3">Maastricht</strain>
    </source>
</reference>
<protein>
    <submittedName>
        <fullName evidence="2">Pr111.2</fullName>
    </submittedName>
</protein>
<dbReference type="KEGG" id="vg:940354"/>
<dbReference type="GeneID" id="940354"/>
<reference evidence="2 3" key="10">
    <citation type="journal article" date="2000" name="Virus Res.">
        <title>Rat cytomegalovirus R89 is a highly conserved gene which expresses a spliced transcript.</title>
        <authorList>
            <person name="Gruijthuijsen Y.K."/>
            <person name="Beuken E."/>
            <person name="Bruggeman C.A."/>
            <person name="Vink C."/>
        </authorList>
    </citation>
    <scope>NUCLEOTIDE SEQUENCE [LARGE SCALE GENOMIC DNA]</scope>
    <source>
        <strain evidence="2 3">Maastricht</strain>
    </source>
</reference>
<reference evidence="2 3" key="6">
    <citation type="journal article" date="1999" name="J. Gen. Virol.">
        <title>The rat cytomegalovirus R32 gene encodes a virion-associated protein that elicits a strong humoral immune response in infected rats.</title>
        <authorList>
            <person name="Beuken E."/>
            <person name="Grauls G."/>
            <person name="Bruggeman C.A."/>
            <person name="Vink C."/>
        </authorList>
    </citation>
    <scope>NUCLEOTIDE SEQUENCE [LARGE SCALE GENOMIC DNA]</scope>
    <source>
        <strain evidence="2 3">Maastricht</strain>
    </source>
</reference>
<reference evidence="2 3" key="5">
    <citation type="journal article" date="1998" name="Virology">
        <title>The Maastricht strain and England strain of rat cytomegalovirus represent different betaherpesvirus species rather than strains.</title>
        <authorList>
            <person name="Beisser P.S."/>
            <person name="Kaptein S.J."/>
            <person name="Beuken E."/>
            <person name="Bruggeman C.A."/>
            <person name="Vink C."/>
        </authorList>
    </citation>
    <scope>NUCLEOTIDE SEQUENCE [LARGE SCALE GENOMIC DNA]</scope>
    <source>
        <strain evidence="2 3">Maastricht</strain>
    </source>
</reference>
<feature type="region of interest" description="Disordered" evidence="1">
    <location>
        <begin position="1"/>
        <end position="48"/>
    </location>
</feature>
<reference evidence="2 3" key="9">
    <citation type="journal article" date="2000" name="J. Virol.">
        <title>Complete DNA sequence of the rat cytomegalovirus genome.</title>
        <authorList>
            <person name="Vink C."/>
            <person name="Beuken E."/>
            <person name="Bruggeman C.A."/>
        </authorList>
    </citation>
    <scope>NUCLEOTIDE SEQUENCE [LARGE SCALE GENOMIC DNA]</scope>
    <source>
        <strain evidence="2 3">Maastricht</strain>
    </source>
</reference>
<organism evidence="2 3">
    <name type="scientific">Rat cytomegalovirus (strain Maastricht)</name>
    <dbReference type="NCBI Taxonomy" id="79700"/>
    <lineage>
        <taxon>Viruses</taxon>
        <taxon>Duplodnaviria</taxon>
        <taxon>Heunggongvirae</taxon>
        <taxon>Peploviricota</taxon>
        <taxon>Herviviricetes</taxon>
        <taxon>Herpesvirales</taxon>
        <taxon>Orthoherpesviridae</taxon>
        <taxon>Betaherpesvirinae</taxon>
        <taxon>Muromegalovirus</taxon>
        <taxon>Muromegalovirus muridbeta2</taxon>
        <taxon>Murid betaherpesvirus 2</taxon>
    </lineage>
</organism>